<name>A0A3P3W906_9FLAO</name>
<dbReference type="OrthoDB" id="995425at2"/>
<gene>
    <name evidence="1" type="ORF">EG240_06730</name>
</gene>
<reference evidence="1 2" key="1">
    <citation type="submission" date="2018-11" db="EMBL/GenBank/DDBJ databases">
        <title>Flavobacterium sp. nov., YIM 102701-2 draft genome.</title>
        <authorList>
            <person name="Li G."/>
            <person name="Jiang Y."/>
        </authorList>
    </citation>
    <scope>NUCLEOTIDE SEQUENCE [LARGE SCALE GENOMIC DNA]</scope>
    <source>
        <strain evidence="1 2">YIM 102701-2</strain>
    </source>
</reference>
<dbReference type="PROSITE" id="PS51257">
    <property type="entry name" value="PROKAR_LIPOPROTEIN"/>
    <property type="match status" value="1"/>
</dbReference>
<proteinExistence type="predicted"/>
<dbReference type="EMBL" id="RQVQ01000012">
    <property type="protein sequence ID" value="RRJ91194.1"/>
    <property type="molecule type" value="Genomic_DNA"/>
</dbReference>
<accession>A0A3P3W906</accession>
<dbReference type="RefSeq" id="WP_125018634.1">
    <property type="nucleotide sequence ID" value="NZ_RQVQ01000012.1"/>
</dbReference>
<evidence type="ECO:0000313" key="1">
    <source>
        <dbReference type="EMBL" id="RRJ91194.1"/>
    </source>
</evidence>
<dbReference type="AlphaFoldDB" id="A0A3P3W906"/>
<comment type="caution">
    <text evidence="1">The sequence shown here is derived from an EMBL/GenBank/DDBJ whole genome shotgun (WGS) entry which is preliminary data.</text>
</comment>
<organism evidence="1 2">
    <name type="scientific">Paenimyroides tangerinum</name>
    <dbReference type="NCBI Taxonomy" id="2488728"/>
    <lineage>
        <taxon>Bacteria</taxon>
        <taxon>Pseudomonadati</taxon>
        <taxon>Bacteroidota</taxon>
        <taxon>Flavobacteriia</taxon>
        <taxon>Flavobacteriales</taxon>
        <taxon>Flavobacteriaceae</taxon>
        <taxon>Paenimyroides</taxon>
    </lineage>
</organism>
<sequence>MNLLKAVYSFVALGLLFSCSDEISEPNVDNHQSIFLKKTNSQWNENDLYQVKSYQIRNLKKIEHSNSFKLEEGLLIEAISEKEYESANQNKYRHYLKDTLALVKINKSIHIEKTVLTDKFSKNGSSEFYNYLGYFPILNQYLVRGEYLDSLDYKMIDKNSGQIKQSLVSYPIISQNANFITVCKTNEFENLTYFEIYNYENGLYKNAFRAIFTNWRVVDFEQHAFWSKDGIFYLKVDRMNNEESSEETFLKITLN</sequence>
<evidence type="ECO:0000313" key="2">
    <source>
        <dbReference type="Proteomes" id="UP000275719"/>
    </source>
</evidence>
<protein>
    <submittedName>
        <fullName evidence="1">Uncharacterized protein</fullName>
    </submittedName>
</protein>
<dbReference type="Proteomes" id="UP000275719">
    <property type="component" value="Unassembled WGS sequence"/>
</dbReference>
<keyword evidence="2" id="KW-1185">Reference proteome</keyword>